<dbReference type="Proteomes" id="UP000193560">
    <property type="component" value="Unassembled WGS sequence"/>
</dbReference>
<feature type="region of interest" description="Disordered" evidence="1">
    <location>
        <begin position="71"/>
        <end position="97"/>
    </location>
</feature>
<reference evidence="3 4" key="1">
    <citation type="submission" date="2016-07" db="EMBL/GenBank/DDBJ databases">
        <title>Pervasive Adenine N6-methylation of Active Genes in Fungi.</title>
        <authorList>
            <consortium name="DOE Joint Genome Institute"/>
            <person name="Mondo S.J."/>
            <person name="Dannebaum R.O."/>
            <person name="Kuo R.C."/>
            <person name="Labutti K."/>
            <person name="Haridas S."/>
            <person name="Kuo A."/>
            <person name="Salamov A."/>
            <person name="Ahrendt S.R."/>
            <person name="Lipzen A."/>
            <person name="Sullivan W."/>
            <person name="Andreopoulos W.B."/>
            <person name="Clum A."/>
            <person name="Lindquist E."/>
            <person name="Daum C."/>
            <person name="Ramamoorthy G.K."/>
            <person name="Gryganskyi A."/>
            <person name="Culley D."/>
            <person name="Magnuson J.K."/>
            <person name="James T.Y."/>
            <person name="O'Malley M.A."/>
            <person name="Stajich J.E."/>
            <person name="Spatafora J.W."/>
            <person name="Visel A."/>
            <person name="Grigoriev I.V."/>
        </authorList>
    </citation>
    <scope>NUCLEOTIDE SEQUENCE [LARGE SCALE GENOMIC DNA]</scope>
    <source>
        <strain evidence="3 4">NRRL 1336</strain>
    </source>
</reference>
<feature type="transmembrane region" description="Helical" evidence="2">
    <location>
        <begin position="973"/>
        <end position="996"/>
    </location>
</feature>
<name>A0A1X2IKC3_9FUNG</name>
<dbReference type="AlphaFoldDB" id="A0A1X2IKC3"/>
<dbReference type="EMBL" id="MCGE01000009">
    <property type="protein sequence ID" value="ORZ17996.1"/>
    <property type="molecule type" value="Genomic_DNA"/>
</dbReference>
<protein>
    <submittedName>
        <fullName evidence="3">Uncharacterized protein</fullName>
    </submittedName>
</protein>
<feature type="compositionally biased region" description="Polar residues" evidence="1">
    <location>
        <begin position="495"/>
        <end position="511"/>
    </location>
</feature>
<comment type="caution">
    <text evidence="3">The sequence shown here is derived from an EMBL/GenBank/DDBJ whole genome shotgun (WGS) entry which is preliminary data.</text>
</comment>
<feature type="compositionally biased region" description="Low complexity" evidence="1">
    <location>
        <begin position="82"/>
        <end position="92"/>
    </location>
</feature>
<keyword evidence="4" id="KW-1185">Reference proteome</keyword>
<keyword evidence="2" id="KW-1133">Transmembrane helix</keyword>
<feature type="region of interest" description="Disordered" evidence="1">
    <location>
        <begin position="1"/>
        <end position="52"/>
    </location>
</feature>
<feature type="region of interest" description="Disordered" evidence="1">
    <location>
        <begin position="845"/>
        <end position="870"/>
    </location>
</feature>
<evidence type="ECO:0000256" key="1">
    <source>
        <dbReference type="SAM" id="MobiDB-lite"/>
    </source>
</evidence>
<feature type="compositionally biased region" description="Low complexity" evidence="1">
    <location>
        <begin position="466"/>
        <end position="489"/>
    </location>
</feature>
<feature type="region of interest" description="Disordered" evidence="1">
    <location>
        <begin position="297"/>
        <end position="404"/>
    </location>
</feature>
<feature type="region of interest" description="Disordered" evidence="1">
    <location>
        <begin position="421"/>
        <end position="454"/>
    </location>
</feature>
<gene>
    <name evidence="3" type="ORF">BCR42DRAFT_412938</name>
</gene>
<feature type="compositionally biased region" description="Basic and acidic residues" evidence="1">
    <location>
        <begin position="1"/>
        <end position="13"/>
    </location>
</feature>
<feature type="region of interest" description="Disordered" evidence="1">
    <location>
        <begin position="1036"/>
        <end position="1073"/>
    </location>
</feature>
<accession>A0A1X2IKC3</accession>
<evidence type="ECO:0000313" key="3">
    <source>
        <dbReference type="EMBL" id="ORZ17996.1"/>
    </source>
</evidence>
<sequence>MHSRYYHELDHMRKASKRPSPSSSLEHSTTKSSSCSPLSTDTRTHIHSPAHSASKVKLAYFDRSDGGGWLESSPVQLPATTSHSSPQQSSQQNDCFATREGSTKDLLGTVSNNDILKLTQLTNKLPVVSKKRNHIPKGHKQTRHRQYMEDDEFLQHQEGPSDISNNHRHSDTGLTNLLNQDFMRASPVSDTDYSDSALLRVPSCNTSTVSTDTDDSQFSWHNTNSRHPKQSPALARIPSDQTSRTIAAEKARSYHPLTVSTTAPYLESDLTPSSSQYSRNSKRRSWYKSFMKRDKKGKFKGGDSPIISVDEPDLDTGYNTDEPRSSNIAHKPTIFQSNTECHNLRSRTHPNVDTTTNYLIPPSSSATSARTKLRFSTRRKRQSSFGIRNGPPSDNTTPSQDNQIHRQKLYVRRHSFDNIRDYGLSSHGSNSPLDLTTTPAGNKGKDHSDFTSSNVYLNNHDITTSGTTTSQMSSTSPIASSTVSFSTSSPPQPHIPSSNIPPLDASTNGNDSPRDKNKNNNSMVALGTPKKDANDLNPNDNEIDRHAIGTILQQPVIEITPSMLQQEENQPNLSPKRIFYFDYDSLPWENMHGEPQGVKALVKRMVDNGYGTMAETQIILDGGHDEDDHDYDDDDDDDDLISTLDESLNDDNVVDKEAGGNGGNNHIHKTVGGKDHDGAIRTIESSKVIGGDAYYSWVNNRRSSNVNIGSRCIAEICIAVENDTGFYKLSQLAEETMLIKGRLLNLFVSFLVPDKLDNDIAPNLQENSILSILNERAQGYRDFVPMNESINNTQHQQQRPGLYHGSRKNSDSSSETDINCTNNSSCSLSSFSSIASILSSSASKKQQSVGSATATAPTTRPLSSFHSNKPSSTFLQSLWSYSHSRESTTYEYRQNQLRNAVSDLRRGMDEFKRSLENTESMIHSVKIDMNDTKAKMDIYFKDVPETHYSELKRLEVSIESILANRAKSRGVELLYWLLTALLTGCAFLLWAIIWILRLGQTIISFPGKMIKTFNEHMEERNKVVKQAGMRVVAKGVDRPSMPSMDQPRSPSHATIDAEVDTPSMDVHRGLNSP</sequence>
<proteinExistence type="predicted"/>
<feature type="compositionally biased region" description="Basic residues" evidence="1">
    <location>
        <begin position="371"/>
        <end position="382"/>
    </location>
</feature>
<evidence type="ECO:0000313" key="4">
    <source>
        <dbReference type="Proteomes" id="UP000193560"/>
    </source>
</evidence>
<keyword evidence="2" id="KW-0812">Transmembrane</keyword>
<keyword evidence="2" id="KW-0472">Membrane</keyword>
<feature type="compositionally biased region" description="Polar residues" evidence="1">
    <location>
        <begin position="349"/>
        <end position="370"/>
    </location>
</feature>
<feature type="region of interest" description="Disordered" evidence="1">
    <location>
        <begin position="205"/>
        <end position="243"/>
    </location>
</feature>
<feature type="compositionally biased region" description="Polar residues" evidence="1">
    <location>
        <begin position="849"/>
        <end position="870"/>
    </location>
</feature>
<dbReference type="STRING" id="90262.A0A1X2IKC3"/>
<evidence type="ECO:0000256" key="2">
    <source>
        <dbReference type="SAM" id="Phobius"/>
    </source>
</evidence>
<organism evidence="3 4">
    <name type="scientific">Absidia repens</name>
    <dbReference type="NCBI Taxonomy" id="90262"/>
    <lineage>
        <taxon>Eukaryota</taxon>
        <taxon>Fungi</taxon>
        <taxon>Fungi incertae sedis</taxon>
        <taxon>Mucoromycota</taxon>
        <taxon>Mucoromycotina</taxon>
        <taxon>Mucoromycetes</taxon>
        <taxon>Mucorales</taxon>
        <taxon>Cunninghamellaceae</taxon>
        <taxon>Absidia</taxon>
    </lineage>
</organism>
<dbReference type="OrthoDB" id="2290256at2759"/>
<feature type="region of interest" description="Disordered" evidence="1">
    <location>
        <begin position="466"/>
        <end position="541"/>
    </location>
</feature>
<feature type="compositionally biased region" description="Polar residues" evidence="1">
    <location>
        <begin position="426"/>
        <end position="440"/>
    </location>
</feature>
<feature type="region of interest" description="Disordered" evidence="1">
    <location>
        <begin position="651"/>
        <end position="673"/>
    </location>
</feature>
<feature type="compositionally biased region" description="Polar residues" evidence="1">
    <location>
        <begin position="392"/>
        <end position="402"/>
    </location>
</feature>
<feature type="compositionally biased region" description="Low complexity" evidence="1">
    <location>
        <begin position="18"/>
        <end position="40"/>
    </location>
</feature>
<feature type="region of interest" description="Disordered" evidence="1">
    <location>
        <begin position="793"/>
        <end position="819"/>
    </location>
</feature>